<accession>A0A420J231</accession>
<evidence type="ECO:0000313" key="3">
    <source>
        <dbReference type="Proteomes" id="UP000285405"/>
    </source>
</evidence>
<dbReference type="EMBL" id="MCBR01003274">
    <property type="protein sequence ID" value="RKF80815.1"/>
    <property type="molecule type" value="Genomic_DNA"/>
</dbReference>
<comment type="caution">
    <text evidence="2">The sequence shown here is derived from an EMBL/GenBank/DDBJ whole genome shotgun (WGS) entry which is preliminary data.</text>
</comment>
<evidence type="ECO:0000256" key="1">
    <source>
        <dbReference type="SAM" id="Phobius"/>
    </source>
</evidence>
<reference evidence="2 3" key="1">
    <citation type="journal article" date="2018" name="BMC Genomics">
        <title>Comparative genome analyses reveal sequence features reflecting distinct modes of host-adaptation between dicot and monocot powdery mildew.</title>
        <authorList>
            <person name="Wu Y."/>
            <person name="Ma X."/>
            <person name="Pan Z."/>
            <person name="Kale S.D."/>
            <person name="Song Y."/>
            <person name="King H."/>
            <person name="Zhang Q."/>
            <person name="Presley C."/>
            <person name="Deng X."/>
            <person name="Wei C.I."/>
            <person name="Xiao S."/>
        </authorList>
    </citation>
    <scope>NUCLEOTIDE SEQUENCE [LARGE SCALE GENOMIC DNA]</scope>
    <source>
        <strain evidence="2">UCSC1</strain>
    </source>
</reference>
<gene>
    <name evidence="2" type="ORF">GcC1_032037</name>
</gene>
<dbReference type="Proteomes" id="UP000285405">
    <property type="component" value="Unassembled WGS sequence"/>
</dbReference>
<sequence>MGDSLNTDMILDTIPDSNIPVLEHHLLPNDPETYVEMIPDASNFLVPVNGITTLGSLARYFFRKRKTSLDKNDRKTKKLRARIAK</sequence>
<protein>
    <submittedName>
        <fullName evidence="2">Uncharacterized protein</fullName>
    </submittedName>
</protein>
<name>A0A420J231_9PEZI</name>
<evidence type="ECO:0000313" key="2">
    <source>
        <dbReference type="EMBL" id="RKF80815.1"/>
    </source>
</evidence>
<keyword evidence="1" id="KW-0812">Transmembrane</keyword>
<feature type="non-terminal residue" evidence="2">
    <location>
        <position position="85"/>
    </location>
</feature>
<dbReference type="AlphaFoldDB" id="A0A420J231"/>
<feature type="transmembrane region" description="Helical" evidence="1">
    <location>
        <begin position="44"/>
        <end position="62"/>
    </location>
</feature>
<organism evidence="2 3">
    <name type="scientific">Golovinomyces cichoracearum</name>
    <dbReference type="NCBI Taxonomy" id="62708"/>
    <lineage>
        <taxon>Eukaryota</taxon>
        <taxon>Fungi</taxon>
        <taxon>Dikarya</taxon>
        <taxon>Ascomycota</taxon>
        <taxon>Pezizomycotina</taxon>
        <taxon>Leotiomycetes</taxon>
        <taxon>Erysiphales</taxon>
        <taxon>Erysiphaceae</taxon>
        <taxon>Golovinomyces</taxon>
    </lineage>
</organism>
<keyword evidence="1" id="KW-0472">Membrane</keyword>
<proteinExistence type="predicted"/>
<keyword evidence="1" id="KW-1133">Transmembrane helix</keyword>